<dbReference type="Proteomes" id="UP001159042">
    <property type="component" value="Unassembled WGS sequence"/>
</dbReference>
<comment type="caution">
    <text evidence="1">The sequence shown here is derived from an EMBL/GenBank/DDBJ whole genome shotgun (WGS) entry which is preliminary data.</text>
</comment>
<dbReference type="GO" id="GO:0031175">
    <property type="term" value="P:neuron projection development"/>
    <property type="evidence" value="ECO:0007669"/>
    <property type="project" value="TreeGrafter"/>
</dbReference>
<dbReference type="GO" id="GO:0005829">
    <property type="term" value="C:cytosol"/>
    <property type="evidence" value="ECO:0007669"/>
    <property type="project" value="TreeGrafter"/>
</dbReference>
<name>A0AAV8VCN6_9CUCU</name>
<evidence type="ECO:0000313" key="1">
    <source>
        <dbReference type="EMBL" id="KAJ8911811.1"/>
    </source>
</evidence>
<keyword evidence="2" id="KW-1185">Reference proteome</keyword>
<dbReference type="PANTHER" id="PTHR13255">
    <property type="entry name" value="ATAXIN-10"/>
    <property type="match status" value="1"/>
</dbReference>
<proteinExistence type="predicted"/>
<dbReference type="EMBL" id="JANEYG010000161">
    <property type="protein sequence ID" value="KAJ8911811.1"/>
    <property type="molecule type" value="Genomic_DNA"/>
</dbReference>
<reference evidence="1 2" key="1">
    <citation type="journal article" date="2023" name="Insect Mol. Biol.">
        <title>Genome sequencing provides insights into the evolution of gene families encoding plant cell wall-degrading enzymes in longhorned beetles.</title>
        <authorList>
            <person name="Shin N.R."/>
            <person name="Okamura Y."/>
            <person name="Kirsch R."/>
            <person name="Pauchet Y."/>
        </authorList>
    </citation>
    <scope>NUCLEOTIDE SEQUENCE [LARGE SCALE GENOMIC DNA]</scope>
    <source>
        <strain evidence="1">EAD_L_NR</strain>
    </source>
</reference>
<evidence type="ECO:0008006" key="3">
    <source>
        <dbReference type="Google" id="ProtNLM"/>
    </source>
</evidence>
<organism evidence="1 2">
    <name type="scientific">Exocentrus adspersus</name>
    <dbReference type="NCBI Taxonomy" id="1586481"/>
    <lineage>
        <taxon>Eukaryota</taxon>
        <taxon>Metazoa</taxon>
        <taxon>Ecdysozoa</taxon>
        <taxon>Arthropoda</taxon>
        <taxon>Hexapoda</taxon>
        <taxon>Insecta</taxon>
        <taxon>Pterygota</taxon>
        <taxon>Neoptera</taxon>
        <taxon>Endopterygota</taxon>
        <taxon>Coleoptera</taxon>
        <taxon>Polyphaga</taxon>
        <taxon>Cucujiformia</taxon>
        <taxon>Chrysomeloidea</taxon>
        <taxon>Cerambycidae</taxon>
        <taxon>Lamiinae</taxon>
        <taxon>Acanthocinini</taxon>
        <taxon>Exocentrus</taxon>
    </lineage>
</organism>
<dbReference type="PANTHER" id="PTHR13255:SF0">
    <property type="entry name" value="ATAXIN-10"/>
    <property type="match status" value="1"/>
</dbReference>
<sequence>MSIEAREPITASEGALNYLDKLLKLQVDKLQNDNMQDLQVTTEILRSLRNCTSDLLTQQYIIADTNILDTTGAIFSIVITIDENNLCLKILLQFLINLMSSNKAVGEKIFVMYYERAKKCLQRKVHVYESAALIYNISLIKPIPDTELMNTVLDLYCEGFENEFLIFFLENSMLDSNFWNTYIHFKTEYKVIILKTLRNMELQRRTYSIPSVALEILIEQFLKFCDNIFHILENDECSIKAYEVLLLLEVLSSLSSDENYLKEFQSNKNVLINAGALLINIHMLGKQNNNCFTPIQKFKINHGLKEHPAFGFKADLIRLIGNICWKHKTMQDLVNPYHYYTPSIRFAKLNDREMGKPHLSATRYKYNDILL</sequence>
<accession>A0AAV8VCN6</accession>
<evidence type="ECO:0000313" key="2">
    <source>
        <dbReference type="Proteomes" id="UP001159042"/>
    </source>
</evidence>
<gene>
    <name evidence="1" type="ORF">NQ315_014235</name>
</gene>
<dbReference type="AlphaFoldDB" id="A0AAV8VCN6"/>
<dbReference type="InterPro" id="IPR051374">
    <property type="entry name" value="Ataxin-10/CTR86_families"/>
</dbReference>
<protein>
    <recommendedName>
        <fullName evidence="3">Ataxin-10</fullName>
    </recommendedName>
</protein>